<dbReference type="PANTHER" id="PTHR23279">
    <property type="entry name" value="DEFECTIVE PROBOSCIS EXTENSION RESPONSE DPR -RELATED"/>
    <property type="match status" value="1"/>
</dbReference>
<dbReference type="SMART" id="SM00409">
    <property type="entry name" value="IG"/>
    <property type="match status" value="1"/>
</dbReference>
<dbReference type="GO" id="GO:0050808">
    <property type="term" value="P:synapse organization"/>
    <property type="evidence" value="ECO:0007669"/>
    <property type="project" value="TreeGrafter"/>
</dbReference>
<protein>
    <recommendedName>
        <fullName evidence="1">Immunoglobulin domain-containing protein</fullName>
    </recommendedName>
</protein>
<accession>A0AAE1NVC5</accession>
<evidence type="ECO:0000313" key="2">
    <source>
        <dbReference type="EMBL" id="KAK4296037.1"/>
    </source>
</evidence>
<reference evidence="2" key="1">
    <citation type="submission" date="2023-11" db="EMBL/GenBank/DDBJ databases">
        <title>Genome assemblies of two species of porcelain crab, Petrolisthes cinctipes and Petrolisthes manimaculis (Anomura: Porcellanidae).</title>
        <authorList>
            <person name="Angst P."/>
        </authorList>
    </citation>
    <scope>NUCLEOTIDE SEQUENCE</scope>
    <source>
        <strain evidence="2">PB745_02</strain>
        <tissue evidence="2">Gill</tissue>
    </source>
</reference>
<evidence type="ECO:0000259" key="1">
    <source>
        <dbReference type="SMART" id="SM00409"/>
    </source>
</evidence>
<dbReference type="EMBL" id="JAWZYT010003942">
    <property type="protein sequence ID" value="KAK4296037.1"/>
    <property type="molecule type" value="Genomic_DNA"/>
</dbReference>
<dbReference type="SUPFAM" id="SSF48726">
    <property type="entry name" value="Immunoglobulin"/>
    <property type="match status" value="1"/>
</dbReference>
<dbReference type="PANTHER" id="PTHR23279:SF46">
    <property type="entry name" value="DEFECTIVE PROBOSCIS EXTENSION RESPONSE 10, ISOFORM A-RELATED"/>
    <property type="match status" value="1"/>
</dbReference>
<sequence>MLAIFPIRQVSWLRRSDLTVLATDGVTFTSDQRLKVVAWRSGVVWAWDLVIDGVGVEDAGIYECQVNTRPKLSHPVALHVYGGAAEIKGPSEVYLEAGS</sequence>
<dbReference type="AlphaFoldDB" id="A0AAE1NVC5"/>
<dbReference type="InterPro" id="IPR013783">
    <property type="entry name" value="Ig-like_fold"/>
</dbReference>
<keyword evidence="3" id="KW-1185">Reference proteome</keyword>
<gene>
    <name evidence="2" type="ORF">Pmani_031441</name>
</gene>
<dbReference type="GO" id="GO:0032589">
    <property type="term" value="C:neuron projection membrane"/>
    <property type="evidence" value="ECO:0007669"/>
    <property type="project" value="TreeGrafter"/>
</dbReference>
<feature type="domain" description="Immunoglobulin" evidence="1">
    <location>
        <begin position="15"/>
        <end position="81"/>
    </location>
</feature>
<proteinExistence type="predicted"/>
<dbReference type="InterPro" id="IPR036179">
    <property type="entry name" value="Ig-like_dom_sf"/>
</dbReference>
<name>A0AAE1NVC5_9EUCA</name>
<dbReference type="Proteomes" id="UP001292094">
    <property type="component" value="Unassembled WGS sequence"/>
</dbReference>
<dbReference type="InterPro" id="IPR003599">
    <property type="entry name" value="Ig_sub"/>
</dbReference>
<organism evidence="2 3">
    <name type="scientific">Petrolisthes manimaculis</name>
    <dbReference type="NCBI Taxonomy" id="1843537"/>
    <lineage>
        <taxon>Eukaryota</taxon>
        <taxon>Metazoa</taxon>
        <taxon>Ecdysozoa</taxon>
        <taxon>Arthropoda</taxon>
        <taxon>Crustacea</taxon>
        <taxon>Multicrustacea</taxon>
        <taxon>Malacostraca</taxon>
        <taxon>Eumalacostraca</taxon>
        <taxon>Eucarida</taxon>
        <taxon>Decapoda</taxon>
        <taxon>Pleocyemata</taxon>
        <taxon>Anomura</taxon>
        <taxon>Galatheoidea</taxon>
        <taxon>Porcellanidae</taxon>
        <taxon>Petrolisthes</taxon>
    </lineage>
</organism>
<comment type="caution">
    <text evidence="2">The sequence shown here is derived from an EMBL/GenBank/DDBJ whole genome shotgun (WGS) entry which is preliminary data.</text>
</comment>
<dbReference type="Gene3D" id="2.60.40.10">
    <property type="entry name" value="Immunoglobulins"/>
    <property type="match status" value="1"/>
</dbReference>
<evidence type="ECO:0000313" key="3">
    <source>
        <dbReference type="Proteomes" id="UP001292094"/>
    </source>
</evidence>
<dbReference type="InterPro" id="IPR037448">
    <property type="entry name" value="Zig-8"/>
</dbReference>